<dbReference type="GO" id="GO:0004438">
    <property type="term" value="F:phosphatidylinositol-3-phosphate phosphatase activity"/>
    <property type="evidence" value="ECO:0007669"/>
    <property type="project" value="TreeGrafter"/>
</dbReference>
<dbReference type="InterPro" id="IPR010569">
    <property type="entry name" value="Myotubularin-like_Pase_dom"/>
</dbReference>
<dbReference type="PROSITE" id="PS51339">
    <property type="entry name" value="PPASE_MYOTUBULARIN"/>
    <property type="match status" value="1"/>
</dbReference>
<dbReference type="GO" id="GO:0016020">
    <property type="term" value="C:membrane"/>
    <property type="evidence" value="ECO:0007669"/>
    <property type="project" value="TreeGrafter"/>
</dbReference>
<protein>
    <submittedName>
        <fullName evidence="3">Myotubularin-related protein 2</fullName>
    </submittedName>
</protein>
<accession>A0A2S2P206</accession>
<dbReference type="AlphaFoldDB" id="A0A2S2P206"/>
<evidence type="ECO:0000313" key="3">
    <source>
        <dbReference type="EMBL" id="MBY23497.1"/>
    </source>
</evidence>
<dbReference type="EMBL" id="GGMR01010878">
    <property type="protein sequence ID" value="MBY23497.1"/>
    <property type="molecule type" value="Transcribed_RNA"/>
</dbReference>
<proteinExistence type="inferred from homology"/>
<feature type="domain" description="Myotubularin phosphatase" evidence="2">
    <location>
        <begin position="1"/>
        <end position="156"/>
    </location>
</feature>
<reference evidence="3" key="1">
    <citation type="submission" date="2018-04" db="EMBL/GenBank/DDBJ databases">
        <title>Transcriptome of Schizaphis graminum biotype I.</title>
        <authorList>
            <person name="Scully E.D."/>
            <person name="Geib S.M."/>
            <person name="Palmer N.A."/>
            <person name="Koch K."/>
            <person name="Bradshaw J."/>
            <person name="Heng-Moss T."/>
            <person name="Sarath G."/>
        </authorList>
    </citation>
    <scope>NUCLEOTIDE SEQUENCE</scope>
</reference>
<dbReference type="PANTHER" id="PTHR10807">
    <property type="entry name" value="MYOTUBULARIN-RELATED"/>
    <property type="match status" value="1"/>
</dbReference>
<dbReference type="SUPFAM" id="SSF52799">
    <property type="entry name" value="(Phosphotyrosine protein) phosphatases II"/>
    <property type="match status" value="1"/>
</dbReference>
<name>A0A2S2P206_SCHGA</name>
<evidence type="ECO:0000256" key="1">
    <source>
        <dbReference type="ARBA" id="ARBA00007471"/>
    </source>
</evidence>
<dbReference type="PANTHER" id="PTHR10807:SF128">
    <property type="entry name" value="PHOSPHATIDYLINOSITOL-3,5-BISPHOSPHATE 3-PHOSPHATASE"/>
    <property type="match status" value="1"/>
</dbReference>
<dbReference type="GO" id="GO:0005737">
    <property type="term" value="C:cytoplasm"/>
    <property type="evidence" value="ECO:0007669"/>
    <property type="project" value="TreeGrafter"/>
</dbReference>
<dbReference type="GO" id="GO:0046856">
    <property type="term" value="P:phosphatidylinositol dephosphorylation"/>
    <property type="evidence" value="ECO:0007669"/>
    <property type="project" value="TreeGrafter"/>
</dbReference>
<evidence type="ECO:0000259" key="2">
    <source>
        <dbReference type="PROSITE" id="PS51339"/>
    </source>
</evidence>
<dbReference type="InterPro" id="IPR030564">
    <property type="entry name" value="Myotubularin"/>
</dbReference>
<gene>
    <name evidence="3" type="primary">MTMR2_0</name>
    <name evidence="3" type="ORF">g.165806</name>
</gene>
<dbReference type="InterPro" id="IPR029021">
    <property type="entry name" value="Prot-tyrosine_phosphatase-like"/>
</dbReference>
<organism evidence="3">
    <name type="scientific">Schizaphis graminum</name>
    <name type="common">Green bug aphid</name>
    <dbReference type="NCBI Taxonomy" id="13262"/>
    <lineage>
        <taxon>Eukaryota</taxon>
        <taxon>Metazoa</taxon>
        <taxon>Ecdysozoa</taxon>
        <taxon>Arthropoda</taxon>
        <taxon>Hexapoda</taxon>
        <taxon>Insecta</taxon>
        <taxon>Pterygota</taxon>
        <taxon>Neoptera</taxon>
        <taxon>Paraneoptera</taxon>
        <taxon>Hemiptera</taxon>
        <taxon>Sternorrhyncha</taxon>
        <taxon>Aphidomorpha</taxon>
        <taxon>Aphidoidea</taxon>
        <taxon>Aphididae</taxon>
        <taxon>Aphidini</taxon>
        <taxon>Schizaphis</taxon>
    </lineage>
</organism>
<dbReference type="GO" id="GO:0052629">
    <property type="term" value="F:phosphatidylinositol-3,5-bisphosphate 3-phosphatase activity"/>
    <property type="evidence" value="ECO:0007669"/>
    <property type="project" value="TreeGrafter"/>
</dbReference>
<dbReference type="Pfam" id="PF06602">
    <property type="entry name" value="Myotub-related"/>
    <property type="match status" value="1"/>
</dbReference>
<sequence length="213" mass="25643">MCQLTALAMVLLDPYYRTIKGFEVLIEKEWLSFGHKFQHRIGHGDDHHSDADRSPVFLQFIDCVWQVTCMFPNAFEFNELFLITIIDHLYSCRFGTFLYNSEKERLQKEVKQKTVSLWSYINSDQDLYKNPLYWPQQHALEPVASLRYIKMWKGLYCRWNPSMRPQEPIHQRTRELLHMKMQLMKISEDYRRELRHKASRNTSSNRLTSPIHI</sequence>
<comment type="similarity">
    <text evidence="1">Belongs to the protein-tyrosine phosphatase family. Non-receptor class myotubularin subfamily.</text>
</comment>